<protein>
    <recommendedName>
        <fullName evidence="1">F-box domain-containing protein</fullName>
    </recommendedName>
</protein>
<dbReference type="InterPro" id="IPR001810">
    <property type="entry name" value="F-box_dom"/>
</dbReference>
<sequence length="291" mass="33296">MVVGLEENLAGSLIKFDLIQWRIEEKNAMDVGGKAATTFMAGKIWLSNQYSVPPWRPKSLNPPLGYCDMLYSRIPNSGLISEADMINCILQYLQWTWYYWASHVVARLVKGRIEAGKSLLGDAEIQKFLSSFPNFSLEAPGICCLLHKSEKRMSCYSPNWLLPEILCRLPIESLLRFRCVSKQWYSLISSPHFVSLYTTVTATSPPLLLLRYISTEPKKQEKYSVYSDPSSKNENLTLVKELKFPFKTISGKHFGTVGFCNGLVFLSHDIYGYKNTFILWNPAIRKKYHLP</sequence>
<evidence type="ECO:0000313" key="3">
    <source>
        <dbReference type="Proteomes" id="UP000823775"/>
    </source>
</evidence>
<dbReference type="PANTHER" id="PTHR31672:SF13">
    <property type="entry name" value="F-BOX PROTEIN CPR30-LIKE"/>
    <property type="match status" value="1"/>
</dbReference>
<dbReference type="EMBL" id="JACEIK010001021">
    <property type="protein sequence ID" value="MCD7465150.1"/>
    <property type="molecule type" value="Genomic_DNA"/>
</dbReference>
<name>A0ABS8T283_DATST</name>
<dbReference type="PANTHER" id="PTHR31672">
    <property type="entry name" value="BNACNNG10540D PROTEIN"/>
    <property type="match status" value="1"/>
</dbReference>
<dbReference type="Proteomes" id="UP000823775">
    <property type="component" value="Unassembled WGS sequence"/>
</dbReference>
<organism evidence="2 3">
    <name type="scientific">Datura stramonium</name>
    <name type="common">Jimsonweed</name>
    <name type="synonym">Common thornapple</name>
    <dbReference type="NCBI Taxonomy" id="4076"/>
    <lineage>
        <taxon>Eukaryota</taxon>
        <taxon>Viridiplantae</taxon>
        <taxon>Streptophyta</taxon>
        <taxon>Embryophyta</taxon>
        <taxon>Tracheophyta</taxon>
        <taxon>Spermatophyta</taxon>
        <taxon>Magnoliopsida</taxon>
        <taxon>eudicotyledons</taxon>
        <taxon>Gunneridae</taxon>
        <taxon>Pentapetalae</taxon>
        <taxon>asterids</taxon>
        <taxon>lamiids</taxon>
        <taxon>Solanales</taxon>
        <taxon>Solanaceae</taxon>
        <taxon>Solanoideae</taxon>
        <taxon>Datureae</taxon>
        <taxon>Datura</taxon>
    </lineage>
</organism>
<feature type="domain" description="F-box" evidence="1">
    <location>
        <begin position="158"/>
        <end position="200"/>
    </location>
</feature>
<dbReference type="InterPro" id="IPR036047">
    <property type="entry name" value="F-box-like_dom_sf"/>
</dbReference>
<dbReference type="Gene3D" id="1.20.1280.50">
    <property type="match status" value="1"/>
</dbReference>
<evidence type="ECO:0000259" key="1">
    <source>
        <dbReference type="PROSITE" id="PS50181"/>
    </source>
</evidence>
<proteinExistence type="predicted"/>
<dbReference type="Pfam" id="PF00646">
    <property type="entry name" value="F-box"/>
    <property type="match status" value="1"/>
</dbReference>
<comment type="caution">
    <text evidence="2">The sequence shown here is derived from an EMBL/GenBank/DDBJ whole genome shotgun (WGS) entry which is preliminary data.</text>
</comment>
<gene>
    <name evidence="2" type="ORF">HAX54_000695</name>
</gene>
<dbReference type="SUPFAM" id="SSF81383">
    <property type="entry name" value="F-box domain"/>
    <property type="match status" value="1"/>
</dbReference>
<evidence type="ECO:0000313" key="2">
    <source>
        <dbReference type="EMBL" id="MCD7465150.1"/>
    </source>
</evidence>
<keyword evidence="3" id="KW-1185">Reference proteome</keyword>
<dbReference type="PROSITE" id="PS50181">
    <property type="entry name" value="FBOX"/>
    <property type="match status" value="1"/>
</dbReference>
<reference evidence="2 3" key="1">
    <citation type="journal article" date="2021" name="BMC Genomics">
        <title>Datura genome reveals duplications of psychoactive alkaloid biosynthetic genes and high mutation rate following tissue culture.</title>
        <authorList>
            <person name="Rajewski A."/>
            <person name="Carter-House D."/>
            <person name="Stajich J."/>
            <person name="Litt A."/>
        </authorList>
    </citation>
    <scope>NUCLEOTIDE SEQUENCE [LARGE SCALE GENOMIC DNA]</scope>
    <source>
        <strain evidence="2">AR-01</strain>
    </source>
</reference>
<accession>A0ABS8T283</accession>
<dbReference type="InterPro" id="IPR050796">
    <property type="entry name" value="SCF_F-box_component"/>
</dbReference>
<dbReference type="SMART" id="SM00256">
    <property type="entry name" value="FBOX"/>
    <property type="match status" value="1"/>
</dbReference>
<dbReference type="CDD" id="cd22157">
    <property type="entry name" value="F-box_AtFBW1-like"/>
    <property type="match status" value="1"/>
</dbReference>